<dbReference type="SUPFAM" id="SSF52047">
    <property type="entry name" value="RNI-like"/>
    <property type="match status" value="1"/>
</dbReference>
<comment type="subcellular location">
    <subcellularLocation>
        <location evidence="1">Cell membrane</location>
        <topology evidence="1">Single-pass type I membrane protein</topology>
    </subcellularLocation>
</comment>
<dbReference type="ExpressionAtlas" id="M8CY72">
    <property type="expression patterns" value="baseline"/>
</dbReference>
<evidence type="ECO:0000256" key="4">
    <source>
        <dbReference type="ARBA" id="ARBA00022614"/>
    </source>
</evidence>
<dbReference type="InterPro" id="IPR032675">
    <property type="entry name" value="LRR_dom_sf"/>
</dbReference>
<reference evidence="12" key="1">
    <citation type="submission" date="2015-06" db="UniProtKB">
        <authorList>
            <consortium name="EnsemblPlants"/>
        </authorList>
    </citation>
    <scope>IDENTIFICATION</scope>
</reference>
<dbReference type="Gene3D" id="3.80.10.10">
    <property type="entry name" value="Ribonuclease Inhibitor"/>
    <property type="match status" value="3"/>
</dbReference>
<keyword evidence="9" id="KW-1133">Transmembrane helix</keyword>
<keyword evidence="4" id="KW-0433">Leucine-rich repeat</keyword>
<evidence type="ECO:0000256" key="9">
    <source>
        <dbReference type="ARBA" id="ARBA00022989"/>
    </source>
</evidence>
<keyword evidence="7" id="KW-0732">Signal</keyword>
<evidence type="ECO:0000256" key="8">
    <source>
        <dbReference type="ARBA" id="ARBA00022737"/>
    </source>
</evidence>
<dbReference type="SUPFAM" id="SSF52058">
    <property type="entry name" value="L domain-like"/>
    <property type="match status" value="1"/>
</dbReference>
<dbReference type="Pfam" id="PF13855">
    <property type="entry name" value="LRR_8"/>
    <property type="match status" value="2"/>
</dbReference>
<dbReference type="GO" id="GO:0005886">
    <property type="term" value="C:plasma membrane"/>
    <property type="evidence" value="ECO:0007669"/>
    <property type="project" value="UniProtKB-SubCell"/>
</dbReference>
<dbReference type="PANTHER" id="PTHR48061:SF48">
    <property type="entry name" value="OS01G0162500 PROTEIN"/>
    <property type="match status" value="1"/>
</dbReference>
<dbReference type="SMART" id="SM00369">
    <property type="entry name" value="LRR_TYP"/>
    <property type="match status" value="6"/>
</dbReference>
<evidence type="ECO:0000256" key="5">
    <source>
        <dbReference type="ARBA" id="ARBA00022626"/>
    </source>
</evidence>
<accession>M8CY72</accession>
<dbReference type="EnsemblPlants" id="EMT28771">
    <property type="protein sequence ID" value="EMT28771"/>
    <property type="gene ID" value="F775_03834"/>
</dbReference>
<keyword evidence="11" id="KW-0325">Glycoprotein</keyword>
<keyword evidence="10" id="KW-0472">Membrane</keyword>
<evidence type="ECO:0000313" key="12">
    <source>
        <dbReference type="EnsemblPlants" id="EMT28771"/>
    </source>
</evidence>
<name>M8CY72_AEGTA</name>
<keyword evidence="5" id="KW-1070">Brassinosteroid signaling pathway</keyword>
<dbReference type="PRINTS" id="PR00019">
    <property type="entry name" value="LEURICHRPT"/>
</dbReference>
<dbReference type="AlphaFoldDB" id="M8CY72"/>
<comment type="similarity">
    <text evidence="2">Belongs to the RLP family.</text>
</comment>
<organism evidence="12">
    <name type="scientific">Aegilops tauschii</name>
    <name type="common">Tausch's goatgrass</name>
    <name type="synonym">Aegilops squarrosa</name>
    <dbReference type="NCBI Taxonomy" id="37682"/>
    <lineage>
        <taxon>Eukaryota</taxon>
        <taxon>Viridiplantae</taxon>
        <taxon>Streptophyta</taxon>
        <taxon>Embryophyta</taxon>
        <taxon>Tracheophyta</taxon>
        <taxon>Spermatophyta</taxon>
        <taxon>Magnoliopsida</taxon>
        <taxon>Liliopsida</taxon>
        <taxon>Poales</taxon>
        <taxon>Poaceae</taxon>
        <taxon>BOP clade</taxon>
        <taxon>Pooideae</taxon>
        <taxon>Triticodae</taxon>
        <taxon>Triticeae</taxon>
        <taxon>Triticinae</taxon>
        <taxon>Aegilops</taxon>
    </lineage>
</organism>
<protein>
    <submittedName>
        <fullName evidence="12">LRR receptor-like serine/threonine-protein kinase FLS2</fullName>
    </submittedName>
</protein>
<evidence type="ECO:0000256" key="6">
    <source>
        <dbReference type="ARBA" id="ARBA00022692"/>
    </source>
</evidence>
<dbReference type="PROSITE" id="PS51450">
    <property type="entry name" value="LRR"/>
    <property type="match status" value="1"/>
</dbReference>
<proteinExistence type="inferred from homology"/>
<dbReference type="FunFam" id="3.80.10.10:FF:000041">
    <property type="entry name" value="LRR receptor-like serine/threonine-protein kinase ERECTA"/>
    <property type="match status" value="2"/>
</dbReference>
<dbReference type="GO" id="GO:0009742">
    <property type="term" value="P:brassinosteroid mediated signaling pathway"/>
    <property type="evidence" value="ECO:0007669"/>
    <property type="project" value="UniProtKB-KW"/>
</dbReference>
<evidence type="ECO:0000256" key="2">
    <source>
        <dbReference type="ARBA" id="ARBA00009592"/>
    </source>
</evidence>
<keyword evidence="3" id="KW-1003">Cell membrane</keyword>
<dbReference type="PANTHER" id="PTHR48061">
    <property type="entry name" value="LEUCINE-RICH REPEAT RECEPTOR PROTEIN KINASE EMS1-LIKE-RELATED"/>
    <property type="match status" value="1"/>
</dbReference>
<dbReference type="Pfam" id="PF00560">
    <property type="entry name" value="LRR_1"/>
    <property type="match status" value="1"/>
</dbReference>
<dbReference type="InterPro" id="IPR003591">
    <property type="entry name" value="Leu-rich_rpt_typical-subtyp"/>
</dbReference>
<keyword evidence="6" id="KW-0812">Transmembrane</keyword>
<evidence type="ECO:0000256" key="7">
    <source>
        <dbReference type="ARBA" id="ARBA00022729"/>
    </source>
</evidence>
<dbReference type="InterPro" id="IPR046956">
    <property type="entry name" value="RLP23-like"/>
</dbReference>
<dbReference type="InterPro" id="IPR001611">
    <property type="entry name" value="Leu-rich_rpt"/>
</dbReference>
<keyword evidence="8" id="KW-0677">Repeat</keyword>
<evidence type="ECO:0000256" key="11">
    <source>
        <dbReference type="ARBA" id="ARBA00023180"/>
    </source>
</evidence>
<evidence type="ECO:0000256" key="10">
    <source>
        <dbReference type="ARBA" id="ARBA00023136"/>
    </source>
</evidence>
<evidence type="ECO:0000256" key="3">
    <source>
        <dbReference type="ARBA" id="ARBA00022475"/>
    </source>
</evidence>
<evidence type="ECO:0000256" key="1">
    <source>
        <dbReference type="ARBA" id="ARBA00004251"/>
    </source>
</evidence>
<dbReference type="FunFam" id="3.80.10.10:FF:000111">
    <property type="entry name" value="LRR receptor-like serine/threonine-protein kinase ERECTA"/>
    <property type="match status" value="1"/>
</dbReference>
<sequence length="864" mass="94823">MACPKPFRLLLLLLQLQLIAVNSLHRPEATFTDHTPASPDQASALLWLKQSFSATNHSTAAFLSWKAGWGWSGATQHRPPHQPFVSLDLSFHFEPSIGPFHVDGKFHADITRQGQLTLPNLTAILANMGGLRELHLGFVDLSGQGGEWCTALARYTPNLRVLSMPYSELTGPICGSIAGLQSLSVIDLQHNHLTGPFPEFFVELSSLSVLQLSYNDLHGWVPPSIFQHKRLVTIDLHQIPGLSGTLPNFSADSNLENLLVGNTNFSGSIPSSISNLKSLKKLGLGAQGFVGDLPSSISELKFLSSLQVSGLEVVGSMPPWITNLTSLEVLELSLCGLHGPVPSSIYGEDITSSVSFPNIKFLELASCNISKFPNVLKHLAGIYVIDLSNNQIQGVVPQWAWETWSNSHLFYLNLSHNIFTSVGYDSFLPLGPVDVLDLSFNMFKGPIPIPRSSGSVLDYSCNHFSSMPRNISTQLGKTAIFKASGNQLSRDILPYFCGTKIQFLDLSYNILHATIPSCLMKDTKALRVLNLKENQLQGKLPRDVNNNCMLEVLDFSGNWIRGQLPRSLSSCKKLEVLDVGNNQMNDSFPCWMSGLPGLQVLVLNSNEFFGQVAPSVANNKNNCQFPRLRILDLASNNFSGTLTEEWLMNLKSMMVDTANGISTMKYTFELQRLQQEYQVATTLTYKGYSITLPKIARTLIHIDVSNNAFHGSIPQAIGDLVLLNILNMSHNSLTEGMPSQLGHLKKLESLDLSSNELTGVIPQELASLDFLGTLNLSNNKLEGRIPGSPHFELFSNSSFMRNDGLCGPPLSKKCSNETTPYTTVHPLKENPADIVLFLLSGLGFGVGFAVVIIGTWVLPIRKRS</sequence>